<reference evidence="1" key="1">
    <citation type="journal article" date="2023" name="Insect Mol. Biol.">
        <title>Genome sequencing provides insights into the evolution of gene families encoding plant cell wall-degrading enzymes in longhorned beetles.</title>
        <authorList>
            <person name="Shin N.R."/>
            <person name="Okamura Y."/>
            <person name="Kirsch R."/>
            <person name="Pauchet Y."/>
        </authorList>
    </citation>
    <scope>NUCLEOTIDE SEQUENCE</scope>
    <source>
        <strain evidence="1">AMC_N1</strain>
    </source>
</reference>
<evidence type="ECO:0000313" key="2">
    <source>
        <dbReference type="Proteomes" id="UP001162162"/>
    </source>
</evidence>
<organism evidence="1 2">
    <name type="scientific">Aromia moschata</name>
    <dbReference type="NCBI Taxonomy" id="1265417"/>
    <lineage>
        <taxon>Eukaryota</taxon>
        <taxon>Metazoa</taxon>
        <taxon>Ecdysozoa</taxon>
        <taxon>Arthropoda</taxon>
        <taxon>Hexapoda</taxon>
        <taxon>Insecta</taxon>
        <taxon>Pterygota</taxon>
        <taxon>Neoptera</taxon>
        <taxon>Endopterygota</taxon>
        <taxon>Coleoptera</taxon>
        <taxon>Polyphaga</taxon>
        <taxon>Cucujiformia</taxon>
        <taxon>Chrysomeloidea</taxon>
        <taxon>Cerambycidae</taxon>
        <taxon>Cerambycinae</taxon>
        <taxon>Callichromatini</taxon>
        <taxon>Aromia</taxon>
    </lineage>
</organism>
<accession>A0AAV8XYV0</accession>
<comment type="caution">
    <text evidence="1">The sequence shown here is derived from an EMBL/GenBank/DDBJ whole genome shotgun (WGS) entry which is preliminary data.</text>
</comment>
<dbReference type="EMBL" id="JAPWTK010000259">
    <property type="protein sequence ID" value="KAJ8944305.1"/>
    <property type="molecule type" value="Genomic_DNA"/>
</dbReference>
<dbReference type="AlphaFoldDB" id="A0AAV8XYV0"/>
<evidence type="ECO:0000313" key="1">
    <source>
        <dbReference type="EMBL" id="KAJ8944305.1"/>
    </source>
</evidence>
<gene>
    <name evidence="1" type="ORF">NQ318_021235</name>
</gene>
<dbReference type="Proteomes" id="UP001162162">
    <property type="component" value="Unassembled WGS sequence"/>
</dbReference>
<name>A0AAV8XYV0_9CUCU</name>
<sequence length="79" mass="8676">MYVEAPGEIAAAREVELPGSFEICPQGDITRGFDAGQFSSYLNTGAAFQNFVINNEHVFIVGDFNIPNFINMSINDKKS</sequence>
<protein>
    <submittedName>
        <fullName evidence="1">Uncharacterized protein</fullName>
    </submittedName>
</protein>
<proteinExistence type="predicted"/>
<keyword evidence="2" id="KW-1185">Reference proteome</keyword>